<keyword evidence="6" id="KW-0411">Iron-sulfur</keyword>
<feature type="domain" description="4Fe-4S ferredoxin-type" evidence="8">
    <location>
        <begin position="256"/>
        <end position="277"/>
    </location>
</feature>
<keyword evidence="7" id="KW-1133">Transmembrane helix</keyword>
<keyword evidence="4" id="KW-0249">Electron transport</keyword>
<proteinExistence type="predicted"/>
<keyword evidence="5" id="KW-0408">Iron</keyword>
<dbReference type="GO" id="GO:0005886">
    <property type="term" value="C:plasma membrane"/>
    <property type="evidence" value="ECO:0007669"/>
    <property type="project" value="TreeGrafter"/>
</dbReference>
<feature type="transmembrane region" description="Helical" evidence="7">
    <location>
        <begin position="150"/>
        <end position="169"/>
    </location>
</feature>
<dbReference type="EMBL" id="LNAM01000175">
    <property type="protein sequence ID" value="KSV58320.1"/>
    <property type="molecule type" value="Genomic_DNA"/>
</dbReference>
<organism evidence="9 10">
    <name type="scientific">Acetivibrio ethanolgignens</name>
    <dbReference type="NCBI Taxonomy" id="290052"/>
    <lineage>
        <taxon>Bacteria</taxon>
        <taxon>Bacillati</taxon>
        <taxon>Bacillota</taxon>
        <taxon>Clostridia</taxon>
        <taxon>Eubacteriales</taxon>
        <taxon>Oscillospiraceae</taxon>
        <taxon>Acetivibrio</taxon>
    </lineage>
</organism>
<feature type="transmembrane region" description="Helical" evidence="7">
    <location>
        <begin position="76"/>
        <end position="102"/>
    </location>
</feature>
<dbReference type="GO" id="GO:0051539">
    <property type="term" value="F:4 iron, 4 sulfur cluster binding"/>
    <property type="evidence" value="ECO:0007669"/>
    <property type="project" value="UniProtKB-KW"/>
</dbReference>
<feature type="transmembrane region" description="Helical" evidence="7">
    <location>
        <begin position="123"/>
        <end position="144"/>
    </location>
</feature>
<sequence>MVEIKNPVKRKLIQLIAFGYSNAHLLNFKAGSIYKGEWKKFCNPGLNCYSCPAATFACPIGALQAVNGSRSFNFSFYVVGILLAFGVLFGRFICGWLCPFGLFQELIHKIPSPKLRLKKGFLYIKYAVLIIFVILLPIVATNYMGMGKPAFCQFICPAGTLGGGIPLLATNEELRQTIGSLFFLKMAILIGTIAGCIFIYRFFCRTLCPLGAIYGLMNKISLYRLEVDKDKCVNCGKCKRVCKMEVDPVKVPDSPECIRCGACAYHCPKEAIHTGFAIRASKCTCGEVIRERKNNKA</sequence>
<dbReference type="AlphaFoldDB" id="A0A0V8QCK0"/>
<dbReference type="PANTHER" id="PTHR30176:SF3">
    <property type="entry name" value="FERREDOXIN-TYPE PROTEIN NAPH"/>
    <property type="match status" value="1"/>
</dbReference>
<gene>
    <name evidence="9" type="ORF">ASU35_02630</name>
</gene>
<dbReference type="InterPro" id="IPR051684">
    <property type="entry name" value="Electron_Trans/Redox"/>
</dbReference>
<keyword evidence="1" id="KW-0813">Transport</keyword>
<dbReference type="STRING" id="290052.ASU35_02630"/>
<dbReference type="Proteomes" id="UP000054874">
    <property type="component" value="Unassembled WGS sequence"/>
</dbReference>
<dbReference type="Pfam" id="PF00037">
    <property type="entry name" value="Fer4"/>
    <property type="match status" value="1"/>
</dbReference>
<dbReference type="RefSeq" id="WP_058353359.1">
    <property type="nucleotide sequence ID" value="NZ_CABMMD010000175.1"/>
</dbReference>
<keyword evidence="2" id="KW-0004">4Fe-4S</keyword>
<dbReference type="InterPro" id="IPR017896">
    <property type="entry name" value="4Fe4S_Fe-S-bd"/>
</dbReference>
<evidence type="ECO:0000256" key="7">
    <source>
        <dbReference type="SAM" id="Phobius"/>
    </source>
</evidence>
<dbReference type="PROSITE" id="PS51379">
    <property type="entry name" value="4FE4S_FER_2"/>
    <property type="match status" value="2"/>
</dbReference>
<keyword evidence="7" id="KW-0812">Transmembrane</keyword>
<keyword evidence="3" id="KW-0479">Metal-binding</keyword>
<evidence type="ECO:0000256" key="6">
    <source>
        <dbReference type="ARBA" id="ARBA00023014"/>
    </source>
</evidence>
<dbReference type="PROSITE" id="PS00198">
    <property type="entry name" value="4FE4S_FER_1"/>
    <property type="match status" value="1"/>
</dbReference>
<reference evidence="9 10" key="1">
    <citation type="submission" date="2015-11" db="EMBL/GenBank/DDBJ databases">
        <title>Butyribacter intestini gen. nov., sp. nov., a butyric acid-producing bacterium of the family Lachnospiraceae isolated from the human faeces.</title>
        <authorList>
            <person name="Zou Y."/>
            <person name="Xue W."/>
            <person name="Luo G."/>
            <person name="Lv M."/>
        </authorList>
    </citation>
    <scope>NUCLEOTIDE SEQUENCE [LARGE SCALE GENOMIC DNA]</scope>
    <source>
        <strain evidence="9 10">ACET-33324</strain>
    </source>
</reference>
<evidence type="ECO:0000256" key="3">
    <source>
        <dbReference type="ARBA" id="ARBA00022723"/>
    </source>
</evidence>
<dbReference type="Pfam" id="PF12801">
    <property type="entry name" value="Fer4_5"/>
    <property type="match status" value="3"/>
</dbReference>
<evidence type="ECO:0000313" key="9">
    <source>
        <dbReference type="EMBL" id="KSV58320.1"/>
    </source>
</evidence>
<protein>
    <submittedName>
        <fullName evidence="9">4Fe-4S ferredoxin</fullName>
    </submittedName>
</protein>
<dbReference type="InterPro" id="IPR017900">
    <property type="entry name" value="4Fe4S_Fe_S_CS"/>
</dbReference>
<keyword evidence="7" id="KW-0472">Membrane</keyword>
<evidence type="ECO:0000256" key="2">
    <source>
        <dbReference type="ARBA" id="ARBA00022485"/>
    </source>
</evidence>
<comment type="caution">
    <text evidence="9">The sequence shown here is derived from an EMBL/GenBank/DDBJ whole genome shotgun (WGS) entry which is preliminary data.</text>
</comment>
<evidence type="ECO:0000256" key="1">
    <source>
        <dbReference type="ARBA" id="ARBA00022448"/>
    </source>
</evidence>
<feature type="domain" description="4Fe-4S ferredoxin-type" evidence="8">
    <location>
        <begin position="223"/>
        <end position="254"/>
    </location>
</feature>
<evidence type="ECO:0000256" key="4">
    <source>
        <dbReference type="ARBA" id="ARBA00022982"/>
    </source>
</evidence>
<dbReference type="SUPFAM" id="SSF54862">
    <property type="entry name" value="4Fe-4S ferredoxins"/>
    <property type="match status" value="1"/>
</dbReference>
<evidence type="ECO:0000259" key="8">
    <source>
        <dbReference type="PROSITE" id="PS51379"/>
    </source>
</evidence>
<keyword evidence="10" id="KW-1185">Reference proteome</keyword>
<evidence type="ECO:0000256" key="5">
    <source>
        <dbReference type="ARBA" id="ARBA00023004"/>
    </source>
</evidence>
<dbReference type="GO" id="GO:0046872">
    <property type="term" value="F:metal ion binding"/>
    <property type="evidence" value="ECO:0007669"/>
    <property type="project" value="UniProtKB-KW"/>
</dbReference>
<feature type="transmembrane region" description="Helical" evidence="7">
    <location>
        <begin position="181"/>
        <end position="203"/>
    </location>
</feature>
<dbReference type="Gene3D" id="3.30.70.20">
    <property type="match status" value="1"/>
</dbReference>
<name>A0A0V8QCK0_9FIRM</name>
<accession>A0A0V8QCK0</accession>
<evidence type="ECO:0000313" key="10">
    <source>
        <dbReference type="Proteomes" id="UP000054874"/>
    </source>
</evidence>
<dbReference type="OrthoDB" id="9806398at2"/>
<dbReference type="PANTHER" id="PTHR30176">
    <property type="entry name" value="FERREDOXIN-TYPE PROTEIN NAPH"/>
    <property type="match status" value="1"/>
</dbReference>